<feature type="compositionally biased region" description="Basic and acidic residues" evidence="1">
    <location>
        <begin position="137"/>
        <end position="154"/>
    </location>
</feature>
<name>R0M1S0_NOSB1</name>
<feature type="region of interest" description="Disordered" evidence="1">
    <location>
        <begin position="121"/>
        <end position="173"/>
    </location>
</feature>
<protein>
    <submittedName>
        <fullName evidence="2">Uncharacterized protein</fullName>
    </submittedName>
</protein>
<organism evidence="2 3">
    <name type="scientific">Nosema bombycis (strain CQ1 / CVCC 102059)</name>
    <name type="common">Microsporidian parasite</name>
    <name type="synonym">Pebrine of silkworm</name>
    <dbReference type="NCBI Taxonomy" id="578461"/>
    <lineage>
        <taxon>Eukaryota</taxon>
        <taxon>Fungi</taxon>
        <taxon>Fungi incertae sedis</taxon>
        <taxon>Microsporidia</taxon>
        <taxon>Nosematidae</taxon>
        <taxon>Nosema</taxon>
    </lineage>
</organism>
<gene>
    <name evidence="2" type="ORF">NBO_612g0004</name>
</gene>
<dbReference type="HOGENOM" id="CLU_1548057_0_0_1"/>
<evidence type="ECO:0000313" key="2">
    <source>
        <dbReference type="EMBL" id="EOB11964.1"/>
    </source>
</evidence>
<sequence>MKKTITFLLLSTINSSTKNGIENTTLNPNHFSFASDEVIALSVNSKATASEEHKQTSLISTTANIKQEENVSTPIVINKVVEMSVDIDKEFQRLTITDESNAKNINDKRFKTMTVVSKDILTQKKSKKRSLKKSKTAKQEKDQRKKLLKNEVEKRKLKRQKRDLKMQEQKDCI</sequence>
<reference evidence="2 3" key="1">
    <citation type="journal article" date="2013" name="BMC Genomics">
        <title>Comparative genomics of parasitic silkworm microsporidia reveal an association between genome expansion and host adaptation.</title>
        <authorList>
            <person name="Pan G."/>
            <person name="Xu J."/>
            <person name="Li T."/>
            <person name="Xia Q."/>
            <person name="Liu S.L."/>
            <person name="Zhang G."/>
            <person name="Li S."/>
            <person name="Li C."/>
            <person name="Liu H."/>
            <person name="Yang L."/>
            <person name="Liu T."/>
            <person name="Zhang X."/>
            <person name="Wu Z."/>
            <person name="Fan W."/>
            <person name="Dang X."/>
            <person name="Xiang H."/>
            <person name="Tao M."/>
            <person name="Li Y."/>
            <person name="Hu J."/>
            <person name="Li Z."/>
            <person name="Lin L."/>
            <person name="Luo J."/>
            <person name="Geng L."/>
            <person name="Wang L."/>
            <person name="Long M."/>
            <person name="Wan Y."/>
            <person name="He N."/>
            <person name="Zhang Z."/>
            <person name="Lu C."/>
            <person name="Keeling P.J."/>
            <person name="Wang J."/>
            <person name="Xiang Z."/>
            <person name="Zhou Z."/>
        </authorList>
    </citation>
    <scope>NUCLEOTIDE SEQUENCE [LARGE SCALE GENOMIC DNA]</scope>
    <source>
        <strain evidence="3">CQ1 / CVCC 102059</strain>
    </source>
</reference>
<dbReference type="EMBL" id="KB909519">
    <property type="protein sequence ID" value="EOB11964.1"/>
    <property type="molecule type" value="Genomic_DNA"/>
</dbReference>
<evidence type="ECO:0000313" key="3">
    <source>
        <dbReference type="Proteomes" id="UP000016927"/>
    </source>
</evidence>
<keyword evidence="3" id="KW-1185">Reference proteome</keyword>
<dbReference type="Proteomes" id="UP000016927">
    <property type="component" value="Unassembled WGS sequence"/>
</dbReference>
<feature type="compositionally biased region" description="Basic residues" evidence="1">
    <location>
        <begin position="124"/>
        <end position="136"/>
    </location>
</feature>
<evidence type="ECO:0000256" key="1">
    <source>
        <dbReference type="SAM" id="MobiDB-lite"/>
    </source>
</evidence>
<feature type="compositionally biased region" description="Basic and acidic residues" evidence="1">
    <location>
        <begin position="163"/>
        <end position="173"/>
    </location>
</feature>
<dbReference type="AlphaFoldDB" id="R0M1S0"/>
<dbReference type="VEuPathDB" id="MicrosporidiaDB:NBO_612g0004"/>
<accession>R0M1S0</accession>
<proteinExistence type="predicted"/>